<keyword evidence="3" id="KW-1185">Reference proteome</keyword>
<dbReference type="HOGENOM" id="CLU_023475_0_0_1"/>
<dbReference type="Gene3D" id="3.40.630.30">
    <property type="match status" value="1"/>
</dbReference>
<name>A0A0C3GFX0_OIDMZ</name>
<protein>
    <recommendedName>
        <fullName evidence="1">N-acetyltransferase domain-containing protein</fullName>
    </recommendedName>
</protein>
<organism evidence="2 3">
    <name type="scientific">Oidiodendron maius (strain Zn)</name>
    <dbReference type="NCBI Taxonomy" id="913774"/>
    <lineage>
        <taxon>Eukaryota</taxon>
        <taxon>Fungi</taxon>
        <taxon>Dikarya</taxon>
        <taxon>Ascomycota</taxon>
        <taxon>Pezizomycotina</taxon>
        <taxon>Leotiomycetes</taxon>
        <taxon>Leotiomycetes incertae sedis</taxon>
        <taxon>Myxotrichaceae</taxon>
        <taxon>Oidiodendron</taxon>
    </lineage>
</organism>
<proteinExistence type="predicted"/>
<dbReference type="PROSITE" id="PS51186">
    <property type="entry name" value="GNAT"/>
    <property type="match status" value="1"/>
</dbReference>
<dbReference type="AlphaFoldDB" id="A0A0C3GFX0"/>
<reference evidence="3" key="2">
    <citation type="submission" date="2015-01" db="EMBL/GenBank/DDBJ databases">
        <title>Evolutionary Origins and Diversification of the Mycorrhizal Mutualists.</title>
        <authorList>
            <consortium name="DOE Joint Genome Institute"/>
            <consortium name="Mycorrhizal Genomics Consortium"/>
            <person name="Kohler A."/>
            <person name="Kuo A."/>
            <person name="Nagy L.G."/>
            <person name="Floudas D."/>
            <person name="Copeland A."/>
            <person name="Barry K.W."/>
            <person name="Cichocki N."/>
            <person name="Veneault-Fourrey C."/>
            <person name="LaButti K."/>
            <person name="Lindquist E.A."/>
            <person name="Lipzen A."/>
            <person name="Lundell T."/>
            <person name="Morin E."/>
            <person name="Murat C."/>
            <person name="Riley R."/>
            <person name="Ohm R."/>
            <person name="Sun H."/>
            <person name="Tunlid A."/>
            <person name="Henrissat B."/>
            <person name="Grigoriev I.V."/>
            <person name="Hibbett D.S."/>
            <person name="Martin F."/>
        </authorList>
    </citation>
    <scope>NUCLEOTIDE SEQUENCE [LARGE SCALE GENOMIC DNA]</scope>
    <source>
        <strain evidence="3">Zn</strain>
    </source>
</reference>
<dbReference type="InterPro" id="IPR016181">
    <property type="entry name" value="Acyl_CoA_acyltransferase"/>
</dbReference>
<evidence type="ECO:0000313" key="2">
    <source>
        <dbReference type="EMBL" id="KIM95025.1"/>
    </source>
</evidence>
<dbReference type="InterPro" id="IPR000182">
    <property type="entry name" value="GNAT_dom"/>
</dbReference>
<dbReference type="CDD" id="cd04301">
    <property type="entry name" value="NAT_SF"/>
    <property type="match status" value="1"/>
</dbReference>
<sequence length="506" mass="55221">MSSFPRATTDTGEDQDVINGLTSTHLAFVQRGQAIILCLVVQPSNRILLELADALLASHDHKPYVIIICFSEETHLPGQKHQEIPFPTTILTKGYSPPALEAAASLIFSPSSTSTTPSSSAILSTRSLQFPHPASSLPHHTPPNWQIQPLPDPPITEIPEVHSLWTESLPARFSLSPSTLSSLLHRPGYAKHYIVRLIQPPSLSSPPNTNPTPIIAFAATYLTYFDREGEDLLASLAILLVHPGFRGQGIGRAMHDHALRELGKTRGIRRFQLGSAFPRLLAGPVVGMGREAEEWFRRRGWGMRKNDTGGERGGPRGEGGGVVRDMIVEGAEWEWKGAEGEGGGVLKFRTATEEDMIQVLEFVDDTAKRMGRMGWFDQYAALMGTANVKEVVLGLHPGDASIFTAALTYTPISGSQIAANLPWAGRAGDDVGGVTCICIRGSGGEEAAAEEARRLLPPLLDVCMQTLRMAGMRKMFLDACSEDDIDDLKKLGFKEWAAYRDVWRDT</sequence>
<dbReference type="Pfam" id="PF00583">
    <property type="entry name" value="Acetyltransf_1"/>
    <property type="match status" value="1"/>
</dbReference>
<feature type="domain" description="N-acetyltransferase" evidence="1">
    <location>
        <begin position="159"/>
        <end position="308"/>
    </location>
</feature>
<dbReference type="OrthoDB" id="47059at2759"/>
<dbReference type="Proteomes" id="UP000054321">
    <property type="component" value="Unassembled WGS sequence"/>
</dbReference>
<evidence type="ECO:0000259" key="1">
    <source>
        <dbReference type="PROSITE" id="PS51186"/>
    </source>
</evidence>
<reference evidence="2 3" key="1">
    <citation type="submission" date="2014-04" db="EMBL/GenBank/DDBJ databases">
        <authorList>
            <consortium name="DOE Joint Genome Institute"/>
            <person name="Kuo A."/>
            <person name="Martino E."/>
            <person name="Perotto S."/>
            <person name="Kohler A."/>
            <person name="Nagy L.G."/>
            <person name="Floudas D."/>
            <person name="Copeland A."/>
            <person name="Barry K.W."/>
            <person name="Cichocki N."/>
            <person name="Veneault-Fourrey C."/>
            <person name="LaButti K."/>
            <person name="Lindquist E.A."/>
            <person name="Lipzen A."/>
            <person name="Lundell T."/>
            <person name="Morin E."/>
            <person name="Murat C."/>
            <person name="Sun H."/>
            <person name="Tunlid A."/>
            <person name="Henrissat B."/>
            <person name="Grigoriev I.V."/>
            <person name="Hibbett D.S."/>
            <person name="Martin F."/>
            <person name="Nordberg H.P."/>
            <person name="Cantor M.N."/>
            <person name="Hua S.X."/>
        </authorList>
    </citation>
    <scope>NUCLEOTIDE SEQUENCE [LARGE SCALE GENOMIC DNA]</scope>
    <source>
        <strain evidence="2 3">Zn</strain>
    </source>
</reference>
<accession>A0A0C3GFX0</accession>
<dbReference type="EMBL" id="KN832888">
    <property type="protein sequence ID" value="KIM95025.1"/>
    <property type="molecule type" value="Genomic_DNA"/>
</dbReference>
<dbReference type="GO" id="GO:0016747">
    <property type="term" value="F:acyltransferase activity, transferring groups other than amino-acyl groups"/>
    <property type="evidence" value="ECO:0007669"/>
    <property type="project" value="InterPro"/>
</dbReference>
<dbReference type="SUPFAM" id="SSF55729">
    <property type="entry name" value="Acyl-CoA N-acyltransferases (Nat)"/>
    <property type="match status" value="1"/>
</dbReference>
<dbReference type="InParanoid" id="A0A0C3GFX0"/>
<evidence type="ECO:0000313" key="3">
    <source>
        <dbReference type="Proteomes" id="UP000054321"/>
    </source>
</evidence>
<gene>
    <name evidence="2" type="ORF">OIDMADRAFT_106586</name>
</gene>